<dbReference type="EMBL" id="SZYD01000017">
    <property type="protein sequence ID" value="KAD3068239.1"/>
    <property type="molecule type" value="Genomic_DNA"/>
</dbReference>
<evidence type="ECO:0000313" key="4">
    <source>
        <dbReference type="EMBL" id="KAD3068239.1"/>
    </source>
</evidence>
<dbReference type="Pfam" id="PF03469">
    <property type="entry name" value="XH"/>
    <property type="match status" value="1"/>
</dbReference>
<proteinExistence type="predicted"/>
<dbReference type="InterPro" id="IPR005379">
    <property type="entry name" value="FDM1-5/IDN2_XH"/>
</dbReference>
<evidence type="ECO:0000259" key="3">
    <source>
        <dbReference type="Pfam" id="PF03469"/>
    </source>
</evidence>
<accession>A0A5N6M2V7</accession>
<dbReference type="PANTHER" id="PTHR21596">
    <property type="entry name" value="RIBONUCLEASE P SUBUNIT P38"/>
    <property type="match status" value="1"/>
</dbReference>
<dbReference type="Pfam" id="PF03468">
    <property type="entry name" value="XS"/>
    <property type="match status" value="1"/>
</dbReference>
<dbReference type="InterPro" id="IPR005380">
    <property type="entry name" value="XS_domain"/>
</dbReference>
<feature type="domain" description="Factor of DNA methylation 1-5/IDN2" evidence="3">
    <location>
        <begin position="399"/>
        <end position="527"/>
    </location>
</feature>
<comment type="caution">
    <text evidence="4">The sequence shown here is derived from an EMBL/GenBank/DDBJ whole genome shotgun (WGS) entry which is preliminary data.</text>
</comment>
<dbReference type="GO" id="GO:0080188">
    <property type="term" value="P:gene silencing by siRNA-directed DNA methylation"/>
    <property type="evidence" value="ECO:0007669"/>
    <property type="project" value="InterPro"/>
</dbReference>
<dbReference type="OrthoDB" id="1892195at2759"/>
<dbReference type="AlphaFoldDB" id="A0A5N6M2V7"/>
<evidence type="ECO:0000256" key="1">
    <source>
        <dbReference type="SAM" id="Coils"/>
    </source>
</evidence>
<evidence type="ECO:0008006" key="6">
    <source>
        <dbReference type="Google" id="ProtNLM"/>
    </source>
</evidence>
<reference evidence="4 5" key="1">
    <citation type="submission" date="2019-05" db="EMBL/GenBank/DDBJ databases">
        <title>Mikania micrantha, genome provides insights into the molecular mechanism of rapid growth.</title>
        <authorList>
            <person name="Liu B."/>
        </authorList>
    </citation>
    <scope>NUCLEOTIDE SEQUENCE [LARGE SCALE GENOMIC DNA]</scope>
    <source>
        <strain evidence="4">NLD-2019</strain>
        <tissue evidence="4">Leaf</tissue>
    </source>
</reference>
<feature type="coiled-coil region" evidence="1">
    <location>
        <begin position="175"/>
        <end position="227"/>
    </location>
</feature>
<dbReference type="PANTHER" id="PTHR21596:SF23">
    <property type="entry name" value="FACTOR OF DNA METHYLATION 4"/>
    <property type="match status" value="1"/>
</dbReference>
<dbReference type="InterPro" id="IPR038588">
    <property type="entry name" value="XS_domain_sf"/>
</dbReference>
<organism evidence="4 5">
    <name type="scientific">Mikania micrantha</name>
    <name type="common">bitter vine</name>
    <dbReference type="NCBI Taxonomy" id="192012"/>
    <lineage>
        <taxon>Eukaryota</taxon>
        <taxon>Viridiplantae</taxon>
        <taxon>Streptophyta</taxon>
        <taxon>Embryophyta</taxon>
        <taxon>Tracheophyta</taxon>
        <taxon>Spermatophyta</taxon>
        <taxon>Magnoliopsida</taxon>
        <taxon>eudicotyledons</taxon>
        <taxon>Gunneridae</taxon>
        <taxon>Pentapetalae</taxon>
        <taxon>asterids</taxon>
        <taxon>campanulids</taxon>
        <taxon>Asterales</taxon>
        <taxon>Asteraceae</taxon>
        <taxon>Asteroideae</taxon>
        <taxon>Heliantheae alliance</taxon>
        <taxon>Eupatorieae</taxon>
        <taxon>Mikania</taxon>
    </lineage>
</organism>
<evidence type="ECO:0000259" key="2">
    <source>
        <dbReference type="Pfam" id="PF03468"/>
    </source>
</evidence>
<keyword evidence="5" id="KW-1185">Reference proteome</keyword>
<name>A0A5N6M2V7_9ASTR</name>
<evidence type="ECO:0000313" key="5">
    <source>
        <dbReference type="Proteomes" id="UP000326396"/>
    </source>
</evidence>
<keyword evidence="1" id="KW-0175">Coiled coil</keyword>
<protein>
    <recommendedName>
        <fullName evidence="6">Factor of DNA methylation 1-5/IDN2 domain-containing protein</fullName>
    </recommendedName>
</protein>
<dbReference type="Gene3D" id="3.30.70.2890">
    <property type="entry name" value="XS domain"/>
    <property type="match status" value="1"/>
</dbReference>
<feature type="domain" description="XS" evidence="2">
    <location>
        <begin position="33"/>
        <end position="140"/>
    </location>
</feature>
<gene>
    <name evidence="4" type="ORF">E3N88_36119</name>
</gene>
<dbReference type="Proteomes" id="UP000326396">
    <property type="component" value="Linkage Group LG7"/>
</dbReference>
<dbReference type="InterPro" id="IPR045177">
    <property type="entry name" value="FDM1-5/IDN2"/>
</dbReference>
<sequence>MGLIDYLEKDFHAKIKCFDPMSVNPTTKQNTNEELYVWPWMAVVANVPVEYKNEGGQKLKEDWIKEGYNPVEVHLHLNSQSNSVLAVVEFGKTWVGFSHVLRFMKAFEGNKHGRKDWLNWGKCKDDKLYAWIATDEDYNSSGSVGDYLRKNGDLKTVGDVQKEDKSIILGLKTMIDEMDKRIEEWNSKISKTDVQLKTAMKQKEEMTENFKREMEIMEKEAKEHLNSITTEHNRTKFLLEDREKGLRARETIIESEKKKLDTEKRMVARHLFYIELAILEQNKAERRMPKLAEGQKGGKEKLQQKIVDEKHWLEPTTEQLKGALEVIKHMTDKRIAAKNKIESIKKVLEERKGELKHLEALSTTLMVKERKSNDELVEARKELISGLNEIASRVHIVVKRMGKLDEAPFVAAAKRHSSGKEGHLDAIKLASFWENHLQDPGWNPFKVITLEGKSEEILDEEDEKITSLKDEYDKNVYDAVVTALKELNEYNPSGRRPVPELWNEMEERRATLKEAVEVLLDQWKIYKPPKKKSKRVAG</sequence>